<dbReference type="PANTHER" id="PTHR11249">
    <property type="entry name" value="GLIAL FACTOR NATURATION FACTOR"/>
    <property type="match status" value="1"/>
</dbReference>
<dbReference type="PROSITE" id="PS51263">
    <property type="entry name" value="ADF_H"/>
    <property type="match status" value="1"/>
</dbReference>
<dbReference type="GO" id="GO:0003779">
    <property type="term" value="F:actin binding"/>
    <property type="evidence" value="ECO:0007669"/>
    <property type="project" value="InterPro"/>
</dbReference>
<organism evidence="7">
    <name type="scientific">Wuchereria bancrofti</name>
    <dbReference type="NCBI Taxonomy" id="6293"/>
    <lineage>
        <taxon>Eukaryota</taxon>
        <taxon>Metazoa</taxon>
        <taxon>Ecdysozoa</taxon>
        <taxon>Nematoda</taxon>
        <taxon>Chromadorea</taxon>
        <taxon>Rhabditida</taxon>
        <taxon>Spirurina</taxon>
        <taxon>Spiruromorpha</taxon>
        <taxon>Filarioidea</taxon>
        <taxon>Onchocercidae</taxon>
        <taxon>Wuchereria</taxon>
    </lineage>
</organism>
<dbReference type="Gene3D" id="3.40.20.10">
    <property type="entry name" value="Severin"/>
    <property type="match status" value="1"/>
</dbReference>
<evidence type="ECO:0000256" key="2">
    <source>
        <dbReference type="ARBA" id="ARBA00004496"/>
    </source>
</evidence>
<evidence type="ECO:0000256" key="5">
    <source>
        <dbReference type="ARBA" id="ARBA00023242"/>
    </source>
</evidence>
<comment type="similarity">
    <text evidence="3">Belongs to the actin-binding proteins ADF family. GMF subfamily.</text>
</comment>
<dbReference type="PANTHER" id="PTHR11249:SF2">
    <property type="entry name" value="GLIA MATURATION FACTOR"/>
    <property type="match status" value="1"/>
</dbReference>
<dbReference type="CDD" id="cd11283">
    <property type="entry name" value="ADF_GMF-beta_like"/>
    <property type="match status" value="1"/>
</dbReference>
<evidence type="ECO:0000256" key="3">
    <source>
        <dbReference type="ARBA" id="ARBA00010055"/>
    </source>
</evidence>
<dbReference type="FunFam" id="3.40.20.10:FF:000026">
    <property type="entry name" value="Glia maturation factor"/>
    <property type="match status" value="1"/>
</dbReference>
<keyword evidence="5" id="KW-0539">Nucleus</keyword>
<comment type="subcellular location">
    <subcellularLocation>
        <location evidence="2">Cytoplasm</location>
    </subcellularLocation>
    <subcellularLocation>
        <location evidence="1">Nucleus</location>
    </subcellularLocation>
</comment>
<dbReference type="InterPro" id="IPR029006">
    <property type="entry name" value="ADF-H/Gelsolin-like_dom_sf"/>
</dbReference>
<evidence type="ECO:0000259" key="6">
    <source>
        <dbReference type="PROSITE" id="PS51263"/>
    </source>
</evidence>
<dbReference type="GO" id="GO:0030864">
    <property type="term" value="C:cortical actin cytoskeleton"/>
    <property type="evidence" value="ECO:0007669"/>
    <property type="project" value="TreeGrafter"/>
</dbReference>
<dbReference type="GO" id="GO:0034316">
    <property type="term" value="P:negative regulation of Arp2/3 complex-mediated actin nucleation"/>
    <property type="evidence" value="ECO:0007669"/>
    <property type="project" value="TreeGrafter"/>
</dbReference>
<dbReference type="STRING" id="6293.A0A1I8EIF7"/>
<dbReference type="AlphaFoldDB" id="A0A1I8EIF7"/>
<keyword evidence="4" id="KW-0963">Cytoplasm</keyword>
<name>A0A1I8EIF7_WUCBA</name>
<dbReference type="SUPFAM" id="SSF55753">
    <property type="entry name" value="Actin depolymerizing proteins"/>
    <property type="match status" value="1"/>
</dbReference>
<feature type="domain" description="ADF-H" evidence="6">
    <location>
        <begin position="6"/>
        <end position="141"/>
    </location>
</feature>
<dbReference type="InterPro" id="IPR002108">
    <property type="entry name" value="ADF-H"/>
</dbReference>
<accession>A0A1I8EIF7</accession>
<dbReference type="SMART" id="SM00102">
    <property type="entry name" value="ADF"/>
    <property type="match status" value="1"/>
</dbReference>
<dbReference type="GO" id="GO:0071846">
    <property type="term" value="P:actin filament debranching"/>
    <property type="evidence" value="ECO:0007669"/>
    <property type="project" value="InterPro"/>
</dbReference>
<sequence length="178" mass="20914">MFQTDALKICAIPEDLKDELERFRFSRRRSTNALILKIDPVKQLIMLDQKLEDCDPNMICDELPVQQPRYIVISYERVHDDGRLSYPLSLVFYSPSGCNPQLRMMYAGSRNNLARECKLNRNLEIREPDELTRESFLELWYSSALKSQEKAFTIQYFVRTIPSGCQCVLIFLCNPEKY</sequence>
<dbReference type="InterPro" id="IPR011171">
    <property type="entry name" value="GMF"/>
</dbReference>
<protein>
    <submittedName>
        <fullName evidence="7">ADF-H domain-containing protein</fullName>
    </submittedName>
</protein>
<dbReference type="WBParaSite" id="maker-PairedContig_2158-snap-gene-2.30-mRNA-1">
    <property type="protein sequence ID" value="maker-PairedContig_2158-snap-gene-2.30-mRNA-1"/>
    <property type="gene ID" value="maker-PairedContig_2158-snap-gene-2.30"/>
</dbReference>
<evidence type="ECO:0000256" key="4">
    <source>
        <dbReference type="ARBA" id="ARBA00022490"/>
    </source>
</evidence>
<reference evidence="7" key="1">
    <citation type="submission" date="2016-11" db="UniProtKB">
        <authorList>
            <consortium name="WormBaseParasite"/>
        </authorList>
    </citation>
    <scope>IDENTIFICATION</scope>
    <source>
        <strain evidence="7">pt0022</strain>
    </source>
</reference>
<evidence type="ECO:0000256" key="1">
    <source>
        <dbReference type="ARBA" id="ARBA00004123"/>
    </source>
</evidence>
<dbReference type="GO" id="GO:0071933">
    <property type="term" value="F:Arp2/3 complex binding"/>
    <property type="evidence" value="ECO:0007669"/>
    <property type="project" value="InterPro"/>
</dbReference>
<dbReference type="Pfam" id="PF00241">
    <property type="entry name" value="Cofilin_ADF"/>
    <property type="match status" value="1"/>
</dbReference>
<evidence type="ECO:0000313" key="7">
    <source>
        <dbReference type="WBParaSite" id="maker-PairedContig_2158-snap-gene-2.30-mRNA-1"/>
    </source>
</evidence>
<proteinExistence type="inferred from homology"/>
<dbReference type="GO" id="GO:0005634">
    <property type="term" value="C:nucleus"/>
    <property type="evidence" value="ECO:0007669"/>
    <property type="project" value="UniProtKB-SubCell"/>
</dbReference>